<dbReference type="STRING" id="747525.W4K9R5"/>
<evidence type="ECO:0000259" key="2">
    <source>
        <dbReference type="Pfam" id="PF17667"/>
    </source>
</evidence>
<dbReference type="HOGENOM" id="CLU_424556_0_0_1"/>
<feature type="compositionally biased region" description="Polar residues" evidence="1">
    <location>
        <begin position="12"/>
        <end position="21"/>
    </location>
</feature>
<sequence length="645" mass="72898">MTCLPLEEDPFTGSQSKSEVTPSEGYFEGKTGVTQVIVCNLITDVYREMISQRRCFMFTALFFQDYVRFIRWDWAGAVVSQRFSWKDEPAPLEVFLWRVSHLSDAGRGHDTSISQPTAEEVEAAKKRLDERARELARIRGDASVKTRYSTDDTFRKFRVVDNVDHVERFFVASEPIYRSIPEMGRGMVGYEALDLQTDKLVYMKDTWRWGESDLCDEGLTYRRLHKMHVPWIAPLVCAGTIDDQKTLTHAVKNRPWCCKGAEPKAHEHHRLVLGALGRPLREFRSTKELCTVISEGMEAHQAAFTRARILHSDISDGNILITDDGHAFLIDWELCQKVNDNGTGDYEGRSGTWVFMSSAMGTKIKWHEFRDDLESFFYLLLFNSIRYQVCAPPDLAAFREISETFFQSAHYEGDELCGGTEKAKYLKAATDAPFFPRHELEKMLSAPHASLIEEIRLLFRPAYLVGPDLEEAISQAKRNLNLPWSQDALLDHLRSSKAMAEVFRQHLAMPGWREGDSGHDLFPDWGVPPEVPVWCKWTPPTSLRKRSTPDSIPASNETPIPAPAPEHRIRLAISTSAPPYTPSCSTDAPAPLVHGIKRARDEAEMDCDGNEGGDHSAPSLKRVRPSPKKPSAIPAQSSQRPEGGC</sequence>
<name>W4K9R5_HETIT</name>
<dbReference type="SUPFAM" id="SSF56112">
    <property type="entry name" value="Protein kinase-like (PK-like)"/>
    <property type="match status" value="1"/>
</dbReference>
<dbReference type="Pfam" id="PF17667">
    <property type="entry name" value="Pkinase_fungal"/>
    <property type="match status" value="1"/>
</dbReference>
<proteinExistence type="predicted"/>
<feature type="region of interest" description="Disordered" evidence="1">
    <location>
        <begin position="539"/>
        <end position="565"/>
    </location>
</feature>
<feature type="compositionally biased region" description="Polar residues" evidence="1">
    <location>
        <begin position="549"/>
        <end position="558"/>
    </location>
</feature>
<dbReference type="EMBL" id="KI925457">
    <property type="protein sequence ID" value="ETW82587.1"/>
    <property type="molecule type" value="Genomic_DNA"/>
</dbReference>
<feature type="domain" description="Fungal-type protein kinase" evidence="2">
    <location>
        <begin position="40"/>
        <end position="382"/>
    </location>
</feature>
<feature type="region of interest" description="Disordered" evidence="1">
    <location>
        <begin position="597"/>
        <end position="645"/>
    </location>
</feature>
<dbReference type="PANTHER" id="PTHR38248:SF2">
    <property type="entry name" value="FUNK1 11"/>
    <property type="match status" value="1"/>
</dbReference>
<dbReference type="OrthoDB" id="5592585at2759"/>
<dbReference type="AlphaFoldDB" id="W4K9R5"/>
<gene>
    <name evidence="3" type="ORF">HETIRDRAFT_382663</name>
</gene>
<dbReference type="Gene3D" id="1.10.510.10">
    <property type="entry name" value="Transferase(Phosphotransferase) domain 1"/>
    <property type="match status" value="1"/>
</dbReference>
<feature type="compositionally biased region" description="Polar residues" evidence="1">
    <location>
        <begin position="634"/>
        <end position="645"/>
    </location>
</feature>
<dbReference type="Proteomes" id="UP000030671">
    <property type="component" value="Unassembled WGS sequence"/>
</dbReference>
<dbReference type="InterPro" id="IPR040976">
    <property type="entry name" value="Pkinase_fungal"/>
</dbReference>
<organism evidence="3 4">
    <name type="scientific">Heterobasidion irregulare (strain TC 32-1)</name>
    <dbReference type="NCBI Taxonomy" id="747525"/>
    <lineage>
        <taxon>Eukaryota</taxon>
        <taxon>Fungi</taxon>
        <taxon>Dikarya</taxon>
        <taxon>Basidiomycota</taxon>
        <taxon>Agaricomycotina</taxon>
        <taxon>Agaricomycetes</taxon>
        <taxon>Russulales</taxon>
        <taxon>Bondarzewiaceae</taxon>
        <taxon>Heterobasidion</taxon>
        <taxon>Heterobasidion annosum species complex</taxon>
    </lineage>
</organism>
<feature type="compositionally biased region" description="Acidic residues" evidence="1">
    <location>
        <begin position="1"/>
        <end position="10"/>
    </location>
</feature>
<dbReference type="PANTHER" id="PTHR38248">
    <property type="entry name" value="FUNK1 6"/>
    <property type="match status" value="1"/>
</dbReference>
<reference evidence="3 4" key="1">
    <citation type="journal article" date="2012" name="New Phytol.">
        <title>Insight into trade-off between wood decay and parasitism from the genome of a fungal forest pathogen.</title>
        <authorList>
            <person name="Olson A."/>
            <person name="Aerts A."/>
            <person name="Asiegbu F."/>
            <person name="Belbahri L."/>
            <person name="Bouzid O."/>
            <person name="Broberg A."/>
            <person name="Canback B."/>
            <person name="Coutinho P.M."/>
            <person name="Cullen D."/>
            <person name="Dalman K."/>
            <person name="Deflorio G."/>
            <person name="van Diepen L.T."/>
            <person name="Dunand C."/>
            <person name="Duplessis S."/>
            <person name="Durling M."/>
            <person name="Gonthier P."/>
            <person name="Grimwood J."/>
            <person name="Fossdal C.G."/>
            <person name="Hansson D."/>
            <person name="Henrissat B."/>
            <person name="Hietala A."/>
            <person name="Himmelstrand K."/>
            <person name="Hoffmeister D."/>
            <person name="Hogberg N."/>
            <person name="James T.Y."/>
            <person name="Karlsson M."/>
            <person name="Kohler A."/>
            <person name="Kues U."/>
            <person name="Lee Y.H."/>
            <person name="Lin Y.C."/>
            <person name="Lind M."/>
            <person name="Lindquist E."/>
            <person name="Lombard V."/>
            <person name="Lucas S."/>
            <person name="Lunden K."/>
            <person name="Morin E."/>
            <person name="Murat C."/>
            <person name="Park J."/>
            <person name="Raffaello T."/>
            <person name="Rouze P."/>
            <person name="Salamov A."/>
            <person name="Schmutz J."/>
            <person name="Solheim H."/>
            <person name="Stahlberg J."/>
            <person name="Velez H."/>
            <person name="de Vries R.P."/>
            <person name="Wiebenga A."/>
            <person name="Woodward S."/>
            <person name="Yakovlev I."/>
            <person name="Garbelotto M."/>
            <person name="Martin F."/>
            <person name="Grigoriev I.V."/>
            <person name="Stenlid J."/>
        </authorList>
    </citation>
    <scope>NUCLEOTIDE SEQUENCE [LARGE SCALE GENOMIC DNA]</scope>
    <source>
        <strain evidence="3 4">TC 32-1</strain>
    </source>
</reference>
<dbReference type="RefSeq" id="XP_009544938.1">
    <property type="nucleotide sequence ID" value="XM_009546643.1"/>
</dbReference>
<dbReference type="KEGG" id="hir:HETIRDRAFT_382663"/>
<dbReference type="InParanoid" id="W4K9R5"/>
<protein>
    <recommendedName>
        <fullName evidence="2">Fungal-type protein kinase domain-containing protein</fullName>
    </recommendedName>
</protein>
<evidence type="ECO:0000313" key="4">
    <source>
        <dbReference type="Proteomes" id="UP000030671"/>
    </source>
</evidence>
<feature type="region of interest" description="Disordered" evidence="1">
    <location>
        <begin position="1"/>
        <end position="23"/>
    </location>
</feature>
<dbReference type="GeneID" id="20672129"/>
<keyword evidence="4" id="KW-1185">Reference proteome</keyword>
<evidence type="ECO:0000313" key="3">
    <source>
        <dbReference type="EMBL" id="ETW82587.1"/>
    </source>
</evidence>
<dbReference type="InterPro" id="IPR011009">
    <property type="entry name" value="Kinase-like_dom_sf"/>
</dbReference>
<evidence type="ECO:0000256" key="1">
    <source>
        <dbReference type="SAM" id="MobiDB-lite"/>
    </source>
</evidence>
<accession>W4K9R5</accession>